<dbReference type="InterPro" id="IPR000210">
    <property type="entry name" value="BTB/POZ_dom"/>
</dbReference>
<name>A0AAD9KMK4_RIDPI</name>
<dbReference type="InterPro" id="IPR011333">
    <property type="entry name" value="SKP1/BTB/POZ_sf"/>
</dbReference>
<dbReference type="CDD" id="cd18186">
    <property type="entry name" value="BTB_POZ_ZBTB_KLHL-like"/>
    <property type="match status" value="1"/>
</dbReference>
<proteinExistence type="predicted"/>
<comment type="caution">
    <text evidence="2">The sequence shown here is derived from an EMBL/GenBank/DDBJ whole genome shotgun (WGS) entry which is preliminary data.</text>
</comment>
<dbReference type="SUPFAM" id="SSF54695">
    <property type="entry name" value="POZ domain"/>
    <property type="match status" value="1"/>
</dbReference>
<dbReference type="AlphaFoldDB" id="A0AAD9KMK4"/>
<evidence type="ECO:0000313" key="3">
    <source>
        <dbReference type="Proteomes" id="UP001209878"/>
    </source>
</evidence>
<keyword evidence="3" id="KW-1185">Reference proteome</keyword>
<sequence length="94" mass="10490">MAVARTDEAWCMSLCRTLNTLRESASNGHMFKAHTCILAASSSVLKVQLLKSQHYVNMSNITERMWLVLLQFMYSGIVEIGDAVEIPSIVEIVS</sequence>
<gene>
    <name evidence="2" type="ORF">NP493_838g01029</name>
</gene>
<evidence type="ECO:0000313" key="2">
    <source>
        <dbReference type="EMBL" id="KAK2173975.1"/>
    </source>
</evidence>
<feature type="domain" description="BTB" evidence="1">
    <location>
        <begin position="15"/>
        <end position="82"/>
    </location>
</feature>
<dbReference type="Proteomes" id="UP001209878">
    <property type="component" value="Unassembled WGS sequence"/>
</dbReference>
<organism evidence="2 3">
    <name type="scientific">Ridgeia piscesae</name>
    <name type="common">Tubeworm</name>
    <dbReference type="NCBI Taxonomy" id="27915"/>
    <lineage>
        <taxon>Eukaryota</taxon>
        <taxon>Metazoa</taxon>
        <taxon>Spiralia</taxon>
        <taxon>Lophotrochozoa</taxon>
        <taxon>Annelida</taxon>
        <taxon>Polychaeta</taxon>
        <taxon>Sedentaria</taxon>
        <taxon>Canalipalpata</taxon>
        <taxon>Sabellida</taxon>
        <taxon>Siboglinidae</taxon>
        <taxon>Ridgeia</taxon>
    </lineage>
</organism>
<evidence type="ECO:0000259" key="1">
    <source>
        <dbReference type="PROSITE" id="PS50097"/>
    </source>
</evidence>
<reference evidence="2" key="1">
    <citation type="journal article" date="2023" name="Mol. Biol. Evol.">
        <title>Third-Generation Sequencing Reveals the Adaptive Role of the Epigenome in Three Deep-Sea Polychaetes.</title>
        <authorList>
            <person name="Perez M."/>
            <person name="Aroh O."/>
            <person name="Sun Y."/>
            <person name="Lan Y."/>
            <person name="Juniper S.K."/>
            <person name="Young C.R."/>
            <person name="Angers B."/>
            <person name="Qian P.Y."/>
        </authorList>
    </citation>
    <scope>NUCLEOTIDE SEQUENCE</scope>
    <source>
        <strain evidence="2">R07B-5</strain>
    </source>
</reference>
<dbReference type="Pfam" id="PF00651">
    <property type="entry name" value="BTB"/>
    <property type="match status" value="1"/>
</dbReference>
<protein>
    <recommendedName>
        <fullName evidence="1">BTB domain-containing protein</fullName>
    </recommendedName>
</protein>
<accession>A0AAD9KMK4</accession>
<dbReference type="PROSITE" id="PS50097">
    <property type="entry name" value="BTB"/>
    <property type="match status" value="1"/>
</dbReference>
<dbReference type="EMBL" id="JAODUO010000838">
    <property type="protein sequence ID" value="KAK2173975.1"/>
    <property type="molecule type" value="Genomic_DNA"/>
</dbReference>
<dbReference type="Gene3D" id="3.30.710.10">
    <property type="entry name" value="Potassium Channel Kv1.1, Chain A"/>
    <property type="match status" value="1"/>
</dbReference>